<sequence length="223" mass="23781">MLLAFDTATDTAGVAIYDAQGLRAEANWFAGRGHSTQLLPMAQQLLSNLDLTPAELTGVAVSVGPGSWSGIRVGMSSAKGLALAHDLPLLGISSLETLAYPHQRIGRSVVAVIKLGRDRYAMAEFRLRRAWMRIGQERNVSRDELLAAIPELALVCGDVDPRLALAINEARGAGVVIPSPAVGLRRAGFVAELAWNRLQAGERDDLTSLEPSYLGAAVKESTK</sequence>
<dbReference type="InterPro" id="IPR043129">
    <property type="entry name" value="ATPase_NBD"/>
</dbReference>
<accession>A0A0P6XLV4</accession>
<dbReference type="RefSeq" id="WP_054536597.1">
    <property type="nucleotide sequence ID" value="NZ_LGKP01000035.1"/>
</dbReference>
<dbReference type="Proteomes" id="UP000050277">
    <property type="component" value="Unassembled WGS sequence"/>
</dbReference>
<dbReference type="OrthoDB" id="9784166at2"/>
<evidence type="ECO:0000313" key="2">
    <source>
        <dbReference type="EMBL" id="KPL81324.1"/>
    </source>
</evidence>
<organism evidence="2 3">
    <name type="scientific">Herpetosiphon geysericola</name>
    <dbReference type="NCBI Taxonomy" id="70996"/>
    <lineage>
        <taxon>Bacteria</taxon>
        <taxon>Bacillati</taxon>
        <taxon>Chloroflexota</taxon>
        <taxon>Chloroflexia</taxon>
        <taxon>Herpetosiphonales</taxon>
        <taxon>Herpetosiphonaceae</taxon>
        <taxon>Herpetosiphon</taxon>
    </lineage>
</organism>
<dbReference type="InterPro" id="IPR000905">
    <property type="entry name" value="Gcp-like_dom"/>
</dbReference>
<name>A0A0P6XLV4_9CHLR</name>
<reference evidence="2 3" key="1">
    <citation type="submission" date="2015-07" db="EMBL/GenBank/DDBJ databases">
        <title>Whole genome sequence of Herpetosiphon geysericola DSM 7119.</title>
        <authorList>
            <person name="Hemp J."/>
            <person name="Ward L.M."/>
            <person name="Pace L.A."/>
            <person name="Fischer W.W."/>
        </authorList>
    </citation>
    <scope>NUCLEOTIDE SEQUENCE [LARGE SCALE GENOMIC DNA]</scope>
    <source>
        <strain evidence="2 3">DSM 7119</strain>
    </source>
</reference>
<evidence type="ECO:0000259" key="1">
    <source>
        <dbReference type="Pfam" id="PF00814"/>
    </source>
</evidence>
<dbReference type="PANTHER" id="PTHR11735">
    <property type="entry name" value="TRNA N6-ADENOSINE THREONYLCARBAMOYLTRANSFERASE"/>
    <property type="match status" value="1"/>
</dbReference>
<dbReference type="Pfam" id="PF00814">
    <property type="entry name" value="TsaD"/>
    <property type="match status" value="1"/>
</dbReference>
<dbReference type="NCBIfam" id="TIGR03725">
    <property type="entry name" value="T6A_YeaZ"/>
    <property type="match status" value="1"/>
</dbReference>
<dbReference type="STRING" id="70996.SE18_21910"/>
<dbReference type="InterPro" id="IPR022496">
    <property type="entry name" value="T6A_TsaB"/>
</dbReference>
<dbReference type="Gene3D" id="3.30.420.40">
    <property type="match status" value="2"/>
</dbReference>
<dbReference type="AlphaFoldDB" id="A0A0P6XLV4"/>
<gene>
    <name evidence="2" type="ORF">SE18_21910</name>
</gene>
<dbReference type="PANTHER" id="PTHR11735:SF11">
    <property type="entry name" value="TRNA THREONYLCARBAMOYLADENOSINE BIOSYNTHESIS PROTEIN TSAB"/>
    <property type="match status" value="1"/>
</dbReference>
<dbReference type="GO" id="GO:0005829">
    <property type="term" value="C:cytosol"/>
    <property type="evidence" value="ECO:0007669"/>
    <property type="project" value="TreeGrafter"/>
</dbReference>
<proteinExistence type="predicted"/>
<comment type="caution">
    <text evidence="2">The sequence shown here is derived from an EMBL/GenBank/DDBJ whole genome shotgun (WGS) entry which is preliminary data.</text>
</comment>
<feature type="domain" description="Gcp-like" evidence="1">
    <location>
        <begin position="30"/>
        <end position="103"/>
    </location>
</feature>
<protein>
    <recommendedName>
        <fullName evidence="1">Gcp-like domain-containing protein</fullName>
    </recommendedName>
</protein>
<evidence type="ECO:0000313" key="3">
    <source>
        <dbReference type="Proteomes" id="UP000050277"/>
    </source>
</evidence>
<dbReference type="GO" id="GO:0002949">
    <property type="term" value="P:tRNA threonylcarbamoyladenosine modification"/>
    <property type="evidence" value="ECO:0007669"/>
    <property type="project" value="InterPro"/>
</dbReference>
<keyword evidence="3" id="KW-1185">Reference proteome</keyword>
<dbReference type="EMBL" id="LGKP01000035">
    <property type="protein sequence ID" value="KPL81324.1"/>
    <property type="molecule type" value="Genomic_DNA"/>
</dbReference>
<dbReference type="SUPFAM" id="SSF53067">
    <property type="entry name" value="Actin-like ATPase domain"/>
    <property type="match status" value="1"/>
</dbReference>
<dbReference type="PATRIC" id="fig|70996.4.peg.2199"/>
<dbReference type="CDD" id="cd24032">
    <property type="entry name" value="ASKHA_NBD_TsaB"/>
    <property type="match status" value="1"/>
</dbReference>